<dbReference type="AlphaFoldDB" id="A0A4Q5HI15"/>
<protein>
    <submittedName>
        <fullName evidence="1">Uncharacterized protein</fullName>
    </submittedName>
</protein>
<proteinExistence type="predicted"/>
<accession>A0A4Q5HI15</accession>
<reference evidence="1 2" key="1">
    <citation type="journal article" date="2019" name="Science, e1252229">
        <title>Invertible promoters mediate bacterial phase variation, antibiotic resistance, and host adaptation in the gut.</title>
        <authorList>
            <person name="Jiang X."/>
            <person name="Hall A.B."/>
            <person name="Arthur T.D."/>
            <person name="Plichta D.R."/>
            <person name="Covington C.T."/>
            <person name="Poyet M."/>
            <person name="Crothers J."/>
            <person name="Moses P.L."/>
            <person name="Tolonen A.C."/>
            <person name="Vlamakis H."/>
            <person name="Alm E.J."/>
            <person name="Xavier R.J."/>
        </authorList>
    </citation>
    <scope>NUCLEOTIDE SEQUENCE [LARGE SCALE GENOMIC DNA]</scope>
    <source>
        <strain evidence="2">bf_0095</strain>
    </source>
</reference>
<organism evidence="1 2">
    <name type="scientific">Bacteroides intestinalis</name>
    <dbReference type="NCBI Taxonomy" id="329854"/>
    <lineage>
        <taxon>Bacteria</taxon>
        <taxon>Pseudomonadati</taxon>
        <taxon>Bacteroidota</taxon>
        <taxon>Bacteroidia</taxon>
        <taxon>Bacteroidales</taxon>
        <taxon>Bacteroidaceae</taxon>
        <taxon>Bacteroides</taxon>
    </lineage>
</organism>
<evidence type="ECO:0000313" key="2">
    <source>
        <dbReference type="Proteomes" id="UP000291191"/>
    </source>
</evidence>
<dbReference type="Proteomes" id="UP000291191">
    <property type="component" value="Unassembled WGS sequence"/>
</dbReference>
<sequence length="82" mass="9912">MQVLHRDYGKLAKLERKEDRKNTGGTECLLFTHFLHSLFSGKDRDLKIQRQRVLYRVLTKIICLLHESIPKQYENIFLKFYE</sequence>
<gene>
    <name evidence="1" type="ORF">EAJ06_02645</name>
</gene>
<comment type="caution">
    <text evidence="1">The sequence shown here is derived from an EMBL/GenBank/DDBJ whole genome shotgun (WGS) entry which is preliminary data.</text>
</comment>
<name>A0A4Q5HI15_9BACE</name>
<evidence type="ECO:0000313" key="1">
    <source>
        <dbReference type="EMBL" id="RYT82530.1"/>
    </source>
</evidence>
<keyword evidence="2" id="KW-1185">Reference proteome</keyword>
<dbReference type="EMBL" id="RCXO01000002">
    <property type="protein sequence ID" value="RYT82530.1"/>
    <property type="molecule type" value="Genomic_DNA"/>
</dbReference>